<dbReference type="EMBL" id="BPLQ01009118">
    <property type="protein sequence ID" value="GIY41849.1"/>
    <property type="molecule type" value="Genomic_DNA"/>
</dbReference>
<sequence>MGRRLSISIRLLLLLFRKDDLEEAKEKKRLQKKCLEWQEEKEEPNIVRSFPEGMFAMTRQRIRVRCSRSTNTGAIGCSVVATGSVDKTRRRNKIEIENEDLRRQR</sequence>
<evidence type="ECO:0000313" key="2">
    <source>
        <dbReference type="Proteomes" id="UP001054837"/>
    </source>
</evidence>
<evidence type="ECO:0000313" key="1">
    <source>
        <dbReference type="EMBL" id="GIY41849.1"/>
    </source>
</evidence>
<dbReference type="Proteomes" id="UP001054837">
    <property type="component" value="Unassembled WGS sequence"/>
</dbReference>
<gene>
    <name evidence="1" type="ORF">CDAR_484151</name>
</gene>
<reference evidence="1 2" key="1">
    <citation type="submission" date="2021-06" db="EMBL/GenBank/DDBJ databases">
        <title>Caerostris darwini draft genome.</title>
        <authorList>
            <person name="Kono N."/>
            <person name="Arakawa K."/>
        </authorList>
    </citation>
    <scope>NUCLEOTIDE SEQUENCE [LARGE SCALE GENOMIC DNA]</scope>
</reference>
<proteinExistence type="predicted"/>
<accession>A0AAV4T809</accession>
<protein>
    <submittedName>
        <fullName evidence="1">Uncharacterized protein</fullName>
    </submittedName>
</protein>
<name>A0AAV4T809_9ARAC</name>
<organism evidence="1 2">
    <name type="scientific">Caerostris darwini</name>
    <dbReference type="NCBI Taxonomy" id="1538125"/>
    <lineage>
        <taxon>Eukaryota</taxon>
        <taxon>Metazoa</taxon>
        <taxon>Ecdysozoa</taxon>
        <taxon>Arthropoda</taxon>
        <taxon>Chelicerata</taxon>
        <taxon>Arachnida</taxon>
        <taxon>Araneae</taxon>
        <taxon>Araneomorphae</taxon>
        <taxon>Entelegynae</taxon>
        <taxon>Araneoidea</taxon>
        <taxon>Araneidae</taxon>
        <taxon>Caerostris</taxon>
    </lineage>
</organism>
<keyword evidence="2" id="KW-1185">Reference proteome</keyword>
<comment type="caution">
    <text evidence="1">The sequence shown here is derived from an EMBL/GenBank/DDBJ whole genome shotgun (WGS) entry which is preliminary data.</text>
</comment>
<dbReference type="AlphaFoldDB" id="A0AAV4T809"/>